<sequence length="100" mass="11191">MYFDIVPMRVRGKPREPRDLRNAQPVRGDVHMVQARETPLGRASTVAYLQNQHHDLDQLPRLYDAVIHGMASNGATITGIELVDGAAYAQSWWIRTPGPA</sequence>
<keyword evidence="2" id="KW-1185">Reference proteome</keyword>
<evidence type="ECO:0000313" key="1">
    <source>
        <dbReference type="EMBL" id="SDX79951.1"/>
    </source>
</evidence>
<gene>
    <name evidence="1" type="ORF">SAMN05216287_3791</name>
</gene>
<accession>A0A1H3EMM3</accession>
<dbReference type="Proteomes" id="UP000243778">
    <property type="component" value="Unassembled WGS sequence"/>
</dbReference>
<dbReference type="OrthoDB" id="6893818at2"/>
<evidence type="ECO:0000313" key="2">
    <source>
        <dbReference type="Proteomes" id="UP000243778"/>
    </source>
</evidence>
<protein>
    <submittedName>
        <fullName evidence="1">Uncharacterized protein</fullName>
    </submittedName>
</protein>
<reference evidence="2" key="1">
    <citation type="submission" date="2016-10" db="EMBL/GenBank/DDBJ databases">
        <authorList>
            <person name="Varghese N."/>
            <person name="Submissions S."/>
        </authorList>
    </citation>
    <scope>NUCLEOTIDE SEQUENCE [LARGE SCALE GENOMIC DNA]</scope>
    <source>
        <strain evidence="2">NRRL B-59562</strain>
    </source>
</reference>
<name>A0A1H3EMM3_9PSED</name>
<organism evidence="1 2">
    <name type="scientific">Pseudomonas kuykendallii</name>
    <dbReference type="NCBI Taxonomy" id="1007099"/>
    <lineage>
        <taxon>Bacteria</taxon>
        <taxon>Pseudomonadati</taxon>
        <taxon>Pseudomonadota</taxon>
        <taxon>Gammaproteobacteria</taxon>
        <taxon>Pseudomonadales</taxon>
        <taxon>Pseudomonadaceae</taxon>
        <taxon>Pseudomonas</taxon>
    </lineage>
</organism>
<dbReference type="AlphaFoldDB" id="A0A1H3EMM3"/>
<proteinExistence type="predicted"/>
<dbReference type="EMBL" id="FNNU01000006">
    <property type="protein sequence ID" value="SDX79951.1"/>
    <property type="molecule type" value="Genomic_DNA"/>
</dbReference>
<dbReference type="STRING" id="1007099.SAMN05216287_3791"/>